<reference evidence="4 5" key="1">
    <citation type="submission" date="2016-11" db="EMBL/GenBank/DDBJ databases">
        <authorList>
            <person name="Jaros S."/>
            <person name="Januszkiewicz K."/>
            <person name="Wedrychowicz H."/>
        </authorList>
    </citation>
    <scope>NUCLEOTIDE SEQUENCE [LARGE SCALE GENOMIC DNA]</scope>
    <source>
        <strain evidence="4 5">KHT3</strain>
    </source>
</reference>
<keyword evidence="2" id="KW-0472">Membrane</keyword>
<dbReference type="InterPro" id="IPR003869">
    <property type="entry name" value="Polysac_CapD-like"/>
</dbReference>
<dbReference type="CDD" id="cd05237">
    <property type="entry name" value="UDP_invert_4-6DH_SDR_e"/>
    <property type="match status" value="1"/>
</dbReference>
<feature type="transmembrane region" description="Helical" evidence="2">
    <location>
        <begin position="93"/>
        <end position="112"/>
    </location>
</feature>
<feature type="transmembrane region" description="Helical" evidence="2">
    <location>
        <begin position="124"/>
        <end position="143"/>
    </location>
</feature>
<evidence type="ECO:0000313" key="5">
    <source>
        <dbReference type="Proteomes" id="UP000184130"/>
    </source>
</evidence>
<organism evidence="4 5">
    <name type="scientific">Xylanibacter ruminicola</name>
    <name type="common">Prevotella ruminicola</name>
    <dbReference type="NCBI Taxonomy" id="839"/>
    <lineage>
        <taxon>Bacteria</taxon>
        <taxon>Pseudomonadati</taxon>
        <taxon>Bacteroidota</taxon>
        <taxon>Bacteroidia</taxon>
        <taxon>Bacteroidales</taxon>
        <taxon>Prevotellaceae</taxon>
        <taxon>Xylanibacter</taxon>
    </lineage>
</organism>
<proteinExistence type="inferred from homology"/>
<feature type="transmembrane region" description="Helical" evidence="2">
    <location>
        <begin position="155"/>
        <end position="172"/>
    </location>
</feature>
<feature type="transmembrane region" description="Helical" evidence="2">
    <location>
        <begin position="53"/>
        <end position="73"/>
    </location>
</feature>
<evidence type="ECO:0000313" key="4">
    <source>
        <dbReference type="EMBL" id="SHK29454.1"/>
    </source>
</evidence>
<dbReference type="PANTHER" id="PTHR43318:SF1">
    <property type="entry name" value="POLYSACCHARIDE BIOSYNTHESIS PROTEIN EPSC-RELATED"/>
    <property type="match status" value="1"/>
</dbReference>
<evidence type="ECO:0000256" key="1">
    <source>
        <dbReference type="ARBA" id="ARBA00007430"/>
    </source>
</evidence>
<dbReference type="Gene3D" id="3.40.50.720">
    <property type="entry name" value="NAD(P)-binding Rossmann-like Domain"/>
    <property type="match status" value="2"/>
</dbReference>
<dbReference type="OrthoDB" id="9803111at2"/>
<dbReference type="EMBL" id="FRBD01000001">
    <property type="protein sequence ID" value="SHK29454.1"/>
    <property type="molecule type" value="Genomic_DNA"/>
</dbReference>
<evidence type="ECO:0000256" key="2">
    <source>
        <dbReference type="SAM" id="Phobius"/>
    </source>
</evidence>
<keyword evidence="2" id="KW-1133">Transmembrane helix</keyword>
<keyword evidence="2" id="KW-0812">Transmembrane</keyword>
<name>A0A1M6RAG6_XYLRU</name>
<dbReference type="AlphaFoldDB" id="A0A1M6RAG6"/>
<comment type="similarity">
    <text evidence="1">Belongs to the polysaccharide synthase family.</text>
</comment>
<feature type="transmembrane region" description="Helical" evidence="2">
    <location>
        <begin position="18"/>
        <end position="41"/>
    </location>
</feature>
<dbReference type="InterPro" id="IPR051203">
    <property type="entry name" value="Polysaccharide_Synthase-Rel"/>
</dbReference>
<dbReference type="PANTHER" id="PTHR43318">
    <property type="entry name" value="UDP-N-ACETYLGLUCOSAMINE 4,6-DEHYDRATASE"/>
    <property type="match status" value="1"/>
</dbReference>
<protein>
    <submittedName>
        <fullName evidence="4">NDP-sugar epimerase, includes UDP-GlcNAc-inverting 4,6-dehydratase FlaA1 and capsular polysaccharide biosynthesis protein EpsC</fullName>
    </submittedName>
</protein>
<dbReference type="InterPro" id="IPR036291">
    <property type="entry name" value="NAD(P)-bd_dom_sf"/>
</dbReference>
<gene>
    <name evidence="4" type="ORF">SAMN05216463_101163</name>
</gene>
<dbReference type="RefSeq" id="WP_073203832.1">
    <property type="nucleotide sequence ID" value="NZ_FRBD01000001.1"/>
</dbReference>
<sequence length="669" mass="75811">MRNRIENLLNWYFSKNALPYWCILLIDCAIVMASGALTYWLFNSAQALFDDTLRVFVTMLCYVILFIPGFRIFRTYTGFMRFAGFVDLMRVVYGNLVALGLILVAQLVAQWLPREWFVHFRLPALLLIILMVTLGMWALRIFVKTLYDVAFSNTRAMRILIYGAMQGGVGLAKNIRNQRPRKFLFKGFISQMPLKSTKHQEILGEKVYSVEEDVAAVIRENNIEAVLVSPYRVREFRNSQELQDVIIGAGAKIYMAQSAIEMDDAGESTEGFDAGPMQMREVSVEELLPRSEIRVDLKSVEELLKDQRVLITGCAGSIGSEIVRQVAKFTPSAMMLIDQAETPEHDIRLMMQKEFPGIEAETVVTSICKQERMEQIFKTFRPDYVFHAAAYKHVPMMEDNPSEAVQNNIYGTKVIADLSVKYGVKKFVMVSTDKAVNPTNVMGCSKRICEIYVQALDQAIKEKKVASHIQNLGNKESFVVASQLGGPTARTQFVTTRFGNVLGSNGSVIPLFREQIKNGGPVTVTDERIVRFFMLIPEACKLVLEAGTKGNGGEIFVFDMGQPVKIADLAKRMIKLSGAKNVEIKFTGLRPGEKLYEEVLNELEGTKPTFHEKIRIAEVREYDYDEVCRDIDELIEISRRYDDMATVAKMKAIVPEYRSNNSIYEKLDK</sequence>
<evidence type="ECO:0000259" key="3">
    <source>
        <dbReference type="Pfam" id="PF02719"/>
    </source>
</evidence>
<dbReference type="Pfam" id="PF02719">
    <property type="entry name" value="Polysacc_synt_2"/>
    <property type="match status" value="1"/>
</dbReference>
<accession>A0A1M6RAG6</accession>
<dbReference type="Proteomes" id="UP000184130">
    <property type="component" value="Unassembled WGS sequence"/>
</dbReference>
<dbReference type="SUPFAM" id="SSF51735">
    <property type="entry name" value="NAD(P)-binding Rossmann-fold domains"/>
    <property type="match status" value="1"/>
</dbReference>
<feature type="domain" description="Polysaccharide biosynthesis protein CapD-like" evidence="3">
    <location>
        <begin position="309"/>
        <end position="617"/>
    </location>
</feature>